<dbReference type="OrthoDB" id="10265882at2759"/>
<dbReference type="Pfam" id="PF01798">
    <property type="entry name" value="Nop"/>
    <property type="match status" value="1"/>
</dbReference>
<evidence type="ECO:0000259" key="2">
    <source>
        <dbReference type="SMART" id="SM00931"/>
    </source>
</evidence>
<dbReference type="GO" id="GO:0032040">
    <property type="term" value="C:small-subunit processome"/>
    <property type="evidence" value="ECO:0007669"/>
    <property type="project" value="InterPro"/>
</dbReference>
<reference evidence="3 4" key="1">
    <citation type="journal article" date="2018" name="PLoS ONE">
        <title>The draft genome of Kipferlia bialata reveals reductive genome evolution in fornicate parasites.</title>
        <authorList>
            <person name="Tanifuji G."/>
            <person name="Takabayashi S."/>
            <person name="Kume K."/>
            <person name="Takagi M."/>
            <person name="Nakayama T."/>
            <person name="Kamikawa R."/>
            <person name="Inagaki Y."/>
            <person name="Hashimoto T."/>
        </authorList>
    </citation>
    <scope>NUCLEOTIDE SEQUENCE [LARGE SCALE GENOMIC DNA]</scope>
    <source>
        <strain evidence="3">NY0173</strain>
    </source>
</reference>
<feature type="non-terminal residue" evidence="3">
    <location>
        <position position="1"/>
    </location>
</feature>
<dbReference type="PANTHER" id="PTHR10894">
    <property type="entry name" value="NUCLEOLAR PROTEIN 5 NUCLEOLAR PROTEIN NOP5 NOP58"/>
    <property type="match status" value="1"/>
</dbReference>
<evidence type="ECO:0000256" key="1">
    <source>
        <dbReference type="ARBA" id="ARBA00009211"/>
    </source>
</evidence>
<evidence type="ECO:0000313" key="4">
    <source>
        <dbReference type="Proteomes" id="UP000265618"/>
    </source>
</evidence>
<organism evidence="3 4">
    <name type="scientific">Kipferlia bialata</name>
    <dbReference type="NCBI Taxonomy" id="797122"/>
    <lineage>
        <taxon>Eukaryota</taxon>
        <taxon>Metamonada</taxon>
        <taxon>Carpediemonas-like organisms</taxon>
        <taxon>Kipferlia</taxon>
    </lineage>
</organism>
<dbReference type="AlphaFoldDB" id="A0A9K3DB85"/>
<dbReference type="GO" id="GO:0031428">
    <property type="term" value="C:box C/D methylation guide snoRNP complex"/>
    <property type="evidence" value="ECO:0007669"/>
    <property type="project" value="InterPro"/>
</dbReference>
<comment type="similarity">
    <text evidence="1">Belongs to the NOP5/NOP56 family.</text>
</comment>
<dbReference type="Gene3D" id="1.10.287.4070">
    <property type="match status" value="1"/>
</dbReference>
<dbReference type="Proteomes" id="UP000265618">
    <property type="component" value="Unassembled WGS sequence"/>
</dbReference>
<dbReference type="SMART" id="SM00931">
    <property type="entry name" value="NOSIC"/>
    <property type="match status" value="1"/>
</dbReference>
<proteinExistence type="inferred from homology"/>
<comment type="caution">
    <text evidence="3">The sequence shown here is derived from an EMBL/GenBank/DDBJ whole genome shotgun (WGS) entry which is preliminary data.</text>
</comment>
<dbReference type="PANTHER" id="PTHR10894:SF1">
    <property type="entry name" value="NUCLEOLAR PROTEIN 58"/>
    <property type="match status" value="1"/>
</dbReference>
<feature type="non-terminal residue" evidence="3">
    <location>
        <position position="137"/>
    </location>
</feature>
<dbReference type="GO" id="GO:0030515">
    <property type="term" value="F:snoRNA binding"/>
    <property type="evidence" value="ECO:0007669"/>
    <property type="project" value="InterPro"/>
</dbReference>
<keyword evidence="4" id="KW-1185">Reference proteome</keyword>
<gene>
    <name evidence="3" type="ORF">KIPB_015028</name>
</gene>
<dbReference type="InterPro" id="IPR002687">
    <property type="entry name" value="Nop_dom"/>
</dbReference>
<accession>A0A9K3DB85</accession>
<sequence>DEHDIPTLYTDAVLELMRGMRANINELVDQVDPAHTEAMQLGLAHSMSRFRLRFGADSVDTMIVQAVSLLDDVEKELNHYGMRVREWYGWHFPELSKHISDPQGYAKACLAIGIRPETTNMTPECLDGVCTPEIAEK</sequence>
<dbReference type="InterPro" id="IPR036070">
    <property type="entry name" value="Nop_dom_sf"/>
</dbReference>
<dbReference type="EMBL" id="BDIP01008126">
    <property type="protein sequence ID" value="GIQ91672.1"/>
    <property type="molecule type" value="Genomic_DNA"/>
</dbReference>
<name>A0A9K3DB85_9EUKA</name>
<feature type="domain" description="NOSIC" evidence="2">
    <location>
        <begin position="62"/>
        <end position="114"/>
    </location>
</feature>
<dbReference type="InterPro" id="IPR012976">
    <property type="entry name" value="NOSIC"/>
</dbReference>
<protein>
    <recommendedName>
        <fullName evidence="2">NOSIC domain-containing protein</fullName>
    </recommendedName>
</protein>
<dbReference type="SUPFAM" id="SSF89124">
    <property type="entry name" value="Nop domain"/>
    <property type="match status" value="1"/>
</dbReference>
<evidence type="ECO:0000313" key="3">
    <source>
        <dbReference type="EMBL" id="GIQ91672.1"/>
    </source>
</evidence>
<dbReference type="InterPro" id="IPR045056">
    <property type="entry name" value="Nop56/Nop58"/>
</dbReference>